<organism evidence="1 2">
    <name type="scientific">Letharia columbiana</name>
    <dbReference type="NCBI Taxonomy" id="112416"/>
    <lineage>
        <taxon>Eukaryota</taxon>
        <taxon>Fungi</taxon>
        <taxon>Dikarya</taxon>
        <taxon>Ascomycota</taxon>
        <taxon>Pezizomycotina</taxon>
        <taxon>Lecanoromycetes</taxon>
        <taxon>OSLEUM clade</taxon>
        <taxon>Lecanoromycetidae</taxon>
        <taxon>Lecanorales</taxon>
        <taxon>Lecanorineae</taxon>
        <taxon>Parmeliaceae</taxon>
        <taxon>Letharia</taxon>
    </lineage>
</organism>
<dbReference type="RefSeq" id="XP_037158817.1">
    <property type="nucleotide sequence ID" value="XM_037314281.1"/>
</dbReference>
<evidence type="ECO:0000313" key="1">
    <source>
        <dbReference type="EMBL" id="KAF6226666.1"/>
    </source>
</evidence>
<reference evidence="1 2" key="1">
    <citation type="journal article" date="2020" name="Genomics">
        <title>Complete, high-quality genomes from long-read metagenomic sequencing of two wolf lichen thalli reveals enigmatic genome architecture.</title>
        <authorList>
            <person name="McKenzie S.K."/>
            <person name="Walston R.F."/>
            <person name="Allen J.L."/>
        </authorList>
    </citation>
    <scope>NUCLEOTIDE SEQUENCE [LARGE SCALE GENOMIC DNA]</scope>
    <source>
        <strain evidence="1">WasteWater2</strain>
    </source>
</reference>
<dbReference type="EMBL" id="JACCJC010000090">
    <property type="protein sequence ID" value="KAF6226666.1"/>
    <property type="molecule type" value="Genomic_DNA"/>
</dbReference>
<evidence type="ECO:0000313" key="2">
    <source>
        <dbReference type="Proteomes" id="UP000578531"/>
    </source>
</evidence>
<dbReference type="Proteomes" id="UP000578531">
    <property type="component" value="Unassembled WGS sequence"/>
</dbReference>
<dbReference type="GeneID" id="59294046"/>
<accession>A0A8H6CP57</accession>
<dbReference type="AlphaFoldDB" id="A0A8H6CP57"/>
<name>A0A8H6CP57_9LECA</name>
<gene>
    <name evidence="1" type="ORF">HO173_012412</name>
</gene>
<sequence>MQPKLDAEVREVLKWLPPNASLPIGPLNWLDEGKEGLVIVAVGNNKGMERGEKVASLHSGQKSIA</sequence>
<comment type="caution">
    <text evidence="1">The sequence shown here is derived from an EMBL/GenBank/DDBJ whole genome shotgun (WGS) entry which is preliminary data.</text>
</comment>
<protein>
    <submittedName>
        <fullName evidence="1">Uncharacterized protein</fullName>
    </submittedName>
</protein>
<keyword evidence="2" id="KW-1185">Reference proteome</keyword>
<proteinExistence type="predicted"/>